<keyword evidence="1" id="KW-0805">Transcription regulation</keyword>
<evidence type="ECO:0000256" key="5">
    <source>
        <dbReference type="SAM" id="MobiDB-lite"/>
    </source>
</evidence>
<reference evidence="8" key="1">
    <citation type="journal article" date="2019" name="Int. J. Syst. Evol. Microbiol.">
        <title>The Global Catalogue of Microorganisms (GCM) 10K type strain sequencing project: providing services to taxonomists for standard genome sequencing and annotation.</title>
        <authorList>
            <consortium name="The Broad Institute Genomics Platform"/>
            <consortium name="The Broad Institute Genome Sequencing Center for Infectious Disease"/>
            <person name="Wu L."/>
            <person name="Ma J."/>
        </authorList>
    </citation>
    <scope>NUCLEOTIDE SEQUENCE [LARGE SCALE GENOMIC DNA]</scope>
    <source>
        <strain evidence="8">JCM 4957</strain>
    </source>
</reference>
<dbReference type="InterPro" id="IPR050109">
    <property type="entry name" value="HTH-type_TetR-like_transc_reg"/>
</dbReference>
<dbReference type="EMBL" id="BMWE01000001">
    <property type="protein sequence ID" value="GGY04588.1"/>
    <property type="molecule type" value="Genomic_DNA"/>
</dbReference>
<feature type="region of interest" description="Disordered" evidence="5">
    <location>
        <begin position="1"/>
        <end position="32"/>
    </location>
</feature>
<dbReference type="PROSITE" id="PS50977">
    <property type="entry name" value="HTH_TETR_2"/>
    <property type="match status" value="1"/>
</dbReference>
<dbReference type="Pfam" id="PF00440">
    <property type="entry name" value="TetR_N"/>
    <property type="match status" value="1"/>
</dbReference>
<comment type="caution">
    <text evidence="7">The sequence shown here is derived from an EMBL/GenBank/DDBJ whole genome shotgun (WGS) entry which is preliminary data.</text>
</comment>
<dbReference type="Pfam" id="PF21943">
    <property type="entry name" value="TetR_C_46"/>
    <property type="match status" value="1"/>
</dbReference>
<feature type="DNA-binding region" description="H-T-H motif" evidence="4">
    <location>
        <begin position="77"/>
        <end position="96"/>
    </location>
</feature>
<keyword evidence="8" id="KW-1185">Reference proteome</keyword>
<keyword evidence="2 4" id="KW-0238">DNA-binding</keyword>
<evidence type="ECO:0000256" key="4">
    <source>
        <dbReference type="PROSITE-ProRule" id="PRU00335"/>
    </source>
</evidence>
<evidence type="ECO:0000259" key="6">
    <source>
        <dbReference type="PROSITE" id="PS50977"/>
    </source>
</evidence>
<proteinExistence type="predicted"/>
<evidence type="ECO:0000256" key="3">
    <source>
        <dbReference type="ARBA" id="ARBA00023163"/>
    </source>
</evidence>
<dbReference type="InterPro" id="IPR009057">
    <property type="entry name" value="Homeodomain-like_sf"/>
</dbReference>
<sequence>MLWQGRGPSPTAAGRAVGIPPHPPVSGKGPAVTARSDRTLSRMGAVKTKRMPRAVREQQMLDAAVRIFGRRGYMAASMDEIAELAGVSKPLVYLYLNSKEDLFTACIRREAKALVEAVRAGVRPGLPADRQLWEGLGAFFAHTGRNPDAWAVLHLQARTHGEPFAAEVTAMREEIVAFVTQLILAGAREQALGCARAGRYPHDPDLPEREVAGLAEALVGAAESLAAWANAAPGVTARQAAATLMNFAWAGLGDLIAGRPWSPPEGERVGA</sequence>
<dbReference type="InterPro" id="IPR001647">
    <property type="entry name" value="HTH_TetR"/>
</dbReference>
<accession>A0ABQ2Z4W7</accession>
<evidence type="ECO:0000313" key="7">
    <source>
        <dbReference type="EMBL" id="GGY04588.1"/>
    </source>
</evidence>
<dbReference type="PANTHER" id="PTHR30055:SF158">
    <property type="entry name" value="POSSIBLE TRANSCRIPTIONAL REGULATORY PROTEIN (PROBABLY TETR-FAMILY)"/>
    <property type="match status" value="1"/>
</dbReference>
<name>A0ABQ2Z4W7_9ACTN</name>
<evidence type="ECO:0000313" key="8">
    <source>
        <dbReference type="Proteomes" id="UP000653308"/>
    </source>
</evidence>
<keyword evidence="3" id="KW-0804">Transcription</keyword>
<dbReference type="InterPro" id="IPR054129">
    <property type="entry name" value="DesT_TetR_C"/>
</dbReference>
<dbReference type="PANTHER" id="PTHR30055">
    <property type="entry name" value="HTH-TYPE TRANSCRIPTIONAL REGULATOR RUTR"/>
    <property type="match status" value="1"/>
</dbReference>
<feature type="domain" description="HTH tetR-type" evidence="6">
    <location>
        <begin position="54"/>
        <end position="114"/>
    </location>
</feature>
<dbReference type="SUPFAM" id="SSF46689">
    <property type="entry name" value="Homeodomain-like"/>
    <property type="match status" value="1"/>
</dbReference>
<dbReference type="Gene3D" id="1.10.357.10">
    <property type="entry name" value="Tetracycline Repressor, domain 2"/>
    <property type="match status" value="1"/>
</dbReference>
<evidence type="ECO:0000256" key="2">
    <source>
        <dbReference type="ARBA" id="ARBA00023125"/>
    </source>
</evidence>
<organism evidence="7 8">
    <name type="scientific">Streptomyces djakartensis</name>
    <dbReference type="NCBI Taxonomy" id="68193"/>
    <lineage>
        <taxon>Bacteria</taxon>
        <taxon>Bacillati</taxon>
        <taxon>Actinomycetota</taxon>
        <taxon>Actinomycetes</taxon>
        <taxon>Kitasatosporales</taxon>
        <taxon>Streptomycetaceae</taxon>
        <taxon>Streptomyces</taxon>
    </lineage>
</organism>
<evidence type="ECO:0000256" key="1">
    <source>
        <dbReference type="ARBA" id="ARBA00023015"/>
    </source>
</evidence>
<protein>
    <submittedName>
        <fullName evidence="7">TetR family transcriptional regulator</fullName>
    </submittedName>
</protein>
<dbReference type="Proteomes" id="UP000653308">
    <property type="component" value="Unassembled WGS sequence"/>
</dbReference>
<dbReference type="PRINTS" id="PR00455">
    <property type="entry name" value="HTHTETR"/>
</dbReference>
<gene>
    <name evidence="7" type="ORF">GCM10010384_06090</name>
</gene>